<comment type="subcellular location">
    <subcellularLocation>
        <location evidence="1">Endoplasmic reticulum membrane</location>
        <topology evidence="1">Multi-pass membrane protein</topology>
    </subcellularLocation>
</comment>
<evidence type="ECO:0000256" key="4">
    <source>
        <dbReference type="ARBA" id="ARBA00022824"/>
    </source>
</evidence>
<evidence type="ECO:0000256" key="5">
    <source>
        <dbReference type="ARBA" id="ARBA00022989"/>
    </source>
</evidence>
<evidence type="ECO:0000313" key="9">
    <source>
        <dbReference type="Proteomes" id="UP001141327"/>
    </source>
</evidence>
<feature type="transmembrane region" description="Helical" evidence="7">
    <location>
        <begin position="238"/>
        <end position="260"/>
    </location>
</feature>
<evidence type="ECO:0000256" key="1">
    <source>
        <dbReference type="ARBA" id="ARBA00004477"/>
    </source>
</evidence>
<evidence type="ECO:0000256" key="7">
    <source>
        <dbReference type="SAM" id="Phobius"/>
    </source>
</evidence>
<comment type="caution">
    <text evidence="8">The sequence shown here is derived from an EMBL/GenBank/DDBJ whole genome shotgun (WGS) entry which is preliminary data.</text>
</comment>
<dbReference type="Proteomes" id="UP001141327">
    <property type="component" value="Unassembled WGS sequence"/>
</dbReference>
<feature type="transmembrane region" description="Helical" evidence="7">
    <location>
        <begin position="110"/>
        <end position="131"/>
    </location>
</feature>
<proteinExistence type="predicted"/>
<dbReference type="PANTHER" id="PTHR10778">
    <property type="entry name" value="SOLUTE CARRIER FAMILY 35 MEMBER B"/>
    <property type="match status" value="1"/>
</dbReference>
<evidence type="ECO:0000256" key="2">
    <source>
        <dbReference type="ARBA" id="ARBA00022448"/>
    </source>
</evidence>
<evidence type="ECO:0000256" key="3">
    <source>
        <dbReference type="ARBA" id="ARBA00022692"/>
    </source>
</evidence>
<dbReference type="PANTHER" id="PTHR10778:SF10">
    <property type="entry name" value="SOLUTE CARRIER FAMILY 35 MEMBER B1"/>
    <property type="match status" value="1"/>
</dbReference>
<keyword evidence="9" id="KW-1185">Reference proteome</keyword>
<evidence type="ECO:0000313" key="8">
    <source>
        <dbReference type="EMBL" id="KAJ4462799.1"/>
    </source>
</evidence>
<feature type="transmembrane region" description="Helical" evidence="7">
    <location>
        <begin position="42"/>
        <end position="62"/>
    </location>
</feature>
<keyword evidence="6 7" id="KW-0472">Membrane</keyword>
<sequence>MAEERFVFLLHAGALLAVFSLYSALQESAMRECSSTFGVEFFLPILENLTTFIVSLVSYYFAERTRSSPMPTKKAAPPLAVSLDLSPAPTPIPSKENGKSQACIRWKIPLWLNHVLAGTLFAISHLTSYHAYHYLPYPILILAKSTKLLLSMPHSLLSGKRYTRGEWTNSGLMCVGLLAVFFKPSGSQTAALPTENPMIGMLLLFIAINASALVDELQNQAQAQGCSNHLILSAEMGLAALVNTSYVVATGALGPIVAFTSSHLPWLAKAGAIALLNVLGQNLFLSFKRMHGTWWKNAIATLRKCVTLLLSLLIYGHQVTPTQAFGMAVVFLGTAWATQQEMRKAP</sequence>
<feature type="transmembrane region" description="Helical" evidence="7">
    <location>
        <begin position="198"/>
        <end position="217"/>
    </location>
</feature>
<evidence type="ECO:0000256" key="6">
    <source>
        <dbReference type="ARBA" id="ARBA00023136"/>
    </source>
</evidence>
<keyword evidence="3 7" id="KW-0812">Transmembrane</keyword>
<reference evidence="8" key="1">
    <citation type="journal article" date="2022" name="bioRxiv">
        <title>Genomics of Preaxostyla Flagellates Illuminates Evolutionary Transitions and the Path Towards Mitochondrial Loss.</title>
        <authorList>
            <person name="Novak L.V.F."/>
            <person name="Treitli S.C."/>
            <person name="Pyrih J."/>
            <person name="Halakuc P."/>
            <person name="Pipaliya S.V."/>
            <person name="Vacek V."/>
            <person name="Brzon O."/>
            <person name="Soukal P."/>
            <person name="Eme L."/>
            <person name="Dacks J.B."/>
            <person name="Karnkowska A."/>
            <person name="Elias M."/>
            <person name="Hampl V."/>
        </authorList>
    </citation>
    <scope>NUCLEOTIDE SEQUENCE</scope>
    <source>
        <strain evidence="8">RCP-MX</strain>
    </source>
</reference>
<accession>A0ABQ8UZJ9</accession>
<name>A0ABQ8UZJ9_9EUKA</name>
<dbReference type="InterPro" id="IPR013657">
    <property type="entry name" value="SCL35B1-4/HUT1"/>
</dbReference>
<keyword evidence="2" id="KW-0813">Transport</keyword>
<keyword evidence="5 7" id="KW-1133">Transmembrane helix</keyword>
<organism evidence="8 9">
    <name type="scientific">Paratrimastix pyriformis</name>
    <dbReference type="NCBI Taxonomy" id="342808"/>
    <lineage>
        <taxon>Eukaryota</taxon>
        <taxon>Metamonada</taxon>
        <taxon>Preaxostyla</taxon>
        <taxon>Paratrimastigidae</taxon>
        <taxon>Paratrimastix</taxon>
    </lineage>
</organism>
<feature type="transmembrane region" description="Helical" evidence="7">
    <location>
        <begin position="266"/>
        <end position="285"/>
    </location>
</feature>
<protein>
    <submittedName>
        <fullName evidence="8">UAA transporter family</fullName>
    </submittedName>
</protein>
<keyword evidence="4" id="KW-0256">Endoplasmic reticulum</keyword>
<gene>
    <name evidence="8" type="ORF">PAPYR_824</name>
</gene>
<dbReference type="Pfam" id="PF08449">
    <property type="entry name" value="UAA"/>
    <property type="match status" value="1"/>
</dbReference>
<dbReference type="EMBL" id="JAPMOS010000002">
    <property type="protein sequence ID" value="KAJ4462799.1"/>
    <property type="molecule type" value="Genomic_DNA"/>
</dbReference>